<dbReference type="RefSeq" id="WP_358139230.1">
    <property type="nucleotide sequence ID" value="NZ_JBFALK010000022.1"/>
</dbReference>
<dbReference type="Proteomes" id="UP001551675">
    <property type="component" value="Unassembled WGS sequence"/>
</dbReference>
<dbReference type="PIRSF" id="PIRSF015582">
    <property type="entry name" value="Cit_lyase_B"/>
    <property type="match status" value="1"/>
</dbReference>
<dbReference type="InterPro" id="IPR011206">
    <property type="entry name" value="Citrate_lyase_beta/mcl1/mcl2"/>
</dbReference>
<evidence type="ECO:0000313" key="6">
    <source>
        <dbReference type="Proteomes" id="UP001551675"/>
    </source>
</evidence>
<gene>
    <name evidence="5" type="ORF">AB0I59_33400</name>
</gene>
<dbReference type="Pfam" id="PF03328">
    <property type="entry name" value="HpcH_HpaI"/>
    <property type="match status" value="1"/>
</dbReference>
<dbReference type="SUPFAM" id="SSF51621">
    <property type="entry name" value="Phosphoenolpyruvate/pyruvate domain"/>
    <property type="match status" value="1"/>
</dbReference>
<evidence type="ECO:0000256" key="1">
    <source>
        <dbReference type="ARBA" id="ARBA00001946"/>
    </source>
</evidence>
<evidence type="ECO:0000256" key="3">
    <source>
        <dbReference type="ARBA" id="ARBA00022842"/>
    </source>
</evidence>
<feature type="domain" description="HpcH/HpaI aldolase/citrate lyase" evidence="4">
    <location>
        <begin position="4"/>
        <end position="216"/>
    </location>
</feature>
<protein>
    <submittedName>
        <fullName evidence="5">CoA ester lyase</fullName>
    </submittedName>
</protein>
<keyword evidence="2" id="KW-0479">Metal-binding</keyword>
<keyword evidence="6" id="KW-1185">Reference proteome</keyword>
<evidence type="ECO:0000259" key="4">
    <source>
        <dbReference type="Pfam" id="PF03328"/>
    </source>
</evidence>
<dbReference type="GO" id="GO:0016829">
    <property type="term" value="F:lyase activity"/>
    <property type="evidence" value="ECO:0007669"/>
    <property type="project" value="UniProtKB-KW"/>
</dbReference>
<dbReference type="InterPro" id="IPR015813">
    <property type="entry name" value="Pyrv/PenolPyrv_kinase-like_dom"/>
</dbReference>
<name>A0ABV3GPH1_MICGL</name>
<reference evidence="5 6" key="1">
    <citation type="submission" date="2024-06" db="EMBL/GenBank/DDBJ databases">
        <title>The Natural Products Discovery Center: Release of the First 8490 Sequenced Strains for Exploring Actinobacteria Biosynthetic Diversity.</title>
        <authorList>
            <person name="Kalkreuter E."/>
            <person name="Kautsar S.A."/>
            <person name="Yang D."/>
            <person name="Bader C.D."/>
            <person name="Teijaro C.N."/>
            <person name="Fluegel L."/>
            <person name="Davis C.M."/>
            <person name="Simpson J.R."/>
            <person name="Lauterbach L."/>
            <person name="Steele A.D."/>
            <person name="Gui C."/>
            <person name="Meng S."/>
            <person name="Li G."/>
            <person name="Viehrig K."/>
            <person name="Ye F."/>
            <person name="Su P."/>
            <person name="Kiefer A.F."/>
            <person name="Nichols A."/>
            <person name="Cepeda A.J."/>
            <person name="Yan W."/>
            <person name="Fan B."/>
            <person name="Jiang Y."/>
            <person name="Adhikari A."/>
            <person name="Zheng C.-J."/>
            <person name="Schuster L."/>
            <person name="Cowan T.M."/>
            <person name="Smanski M.J."/>
            <person name="Chevrette M.G."/>
            <person name="De Carvalho L.P.S."/>
            <person name="Shen B."/>
        </authorList>
    </citation>
    <scope>NUCLEOTIDE SEQUENCE [LARGE SCALE GENOMIC DNA]</scope>
    <source>
        <strain evidence="5 6">NPDC050100</strain>
    </source>
</reference>
<dbReference type="InterPro" id="IPR040442">
    <property type="entry name" value="Pyrv_kinase-like_dom_sf"/>
</dbReference>
<dbReference type="PANTHER" id="PTHR32308">
    <property type="entry name" value="LYASE BETA SUBUNIT, PUTATIVE (AFU_ORTHOLOGUE AFUA_4G13030)-RELATED"/>
    <property type="match status" value="1"/>
</dbReference>
<dbReference type="Gene3D" id="3.20.20.60">
    <property type="entry name" value="Phosphoenolpyruvate-binding domains"/>
    <property type="match status" value="1"/>
</dbReference>
<accession>A0ABV3GPH1</accession>
<keyword evidence="5" id="KW-0456">Lyase</keyword>
<evidence type="ECO:0000256" key="2">
    <source>
        <dbReference type="ARBA" id="ARBA00022723"/>
    </source>
</evidence>
<evidence type="ECO:0000313" key="5">
    <source>
        <dbReference type="EMBL" id="MEV0973525.1"/>
    </source>
</evidence>
<dbReference type="PANTHER" id="PTHR32308:SF0">
    <property type="entry name" value="HPCH_HPAI ALDOLASE_CITRATE LYASE DOMAIN-CONTAINING PROTEIN"/>
    <property type="match status" value="1"/>
</dbReference>
<keyword evidence="3" id="KW-0460">Magnesium</keyword>
<organism evidence="5 6">
    <name type="scientific">Microtetraspora glauca</name>
    <dbReference type="NCBI Taxonomy" id="1996"/>
    <lineage>
        <taxon>Bacteria</taxon>
        <taxon>Bacillati</taxon>
        <taxon>Actinomycetota</taxon>
        <taxon>Actinomycetes</taxon>
        <taxon>Streptosporangiales</taxon>
        <taxon>Streptosporangiaceae</taxon>
        <taxon>Microtetraspora</taxon>
    </lineage>
</organism>
<comment type="cofactor">
    <cofactor evidence="1">
        <name>Mg(2+)</name>
        <dbReference type="ChEBI" id="CHEBI:18420"/>
    </cofactor>
</comment>
<dbReference type="InterPro" id="IPR005000">
    <property type="entry name" value="Aldolase/citrate-lyase_domain"/>
</dbReference>
<sequence>MSARSHLYVPGDAPEKLAKALTRGADALIVDLEDAVPAAGKDAAREAVAGWLRTADPGPAEIWVRVNPGDLREADVRAVATAPALTGLVLAKVETAEELADVDALLTSLGADRLPVVPLLESAAAVLRAPRIAAAPRVARLQVGEADLRADAGITLGPDERELLWVRSQVVLASAAAGIDPPVGPVSTDFRDLDALRDSTAALARLGYVGRACIHPAQIAVVNEVFTPAAEEVAWAGDLVDRFEASGSGVLLDSKGRMVDEAIVRQARRVLRRAR</sequence>
<comment type="caution">
    <text evidence="5">The sequence shown here is derived from an EMBL/GenBank/DDBJ whole genome shotgun (WGS) entry which is preliminary data.</text>
</comment>
<dbReference type="EMBL" id="JBFALK010000022">
    <property type="protein sequence ID" value="MEV0973525.1"/>
    <property type="molecule type" value="Genomic_DNA"/>
</dbReference>
<proteinExistence type="predicted"/>